<gene>
    <name evidence="2" type="ORF">SsS58_07927</name>
</gene>
<dbReference type="AlphaFoldDB" id="A0A100JXG9"/>
<comment type="caution">
    <text evidence="2">The sequence shown here is derived from an EMBL/GenBank/DDBJ whole genome shotgun (WGS) entry which is preliminary data.</text>
</comment>
<dbReference type="RefSeq" id="WP_059084474.1">
    <property type="nucleotide sequence ID" value="NZ_BCMM01000058.1"/>
</dbReference>
<reference evidence="2 3" key="2">
    <citation type="journal article" date="2016" name="Genome Announc.">
        <title>Draft Genome Sequences of Streptomyces scabiei S58, Streptomyces turgidiscabies T45, and Streptomyces acidiscabies a10, the Pathogens of Potato Common Scab, Isolated in Japan.</title>
        <authorList>
            <person name="Tomihama T."/>
            <person name="Nishi Y."/>
            <person name="Sakai M."/>
            <person name="Ikenaga M."/>
            <person name="Okubo T."/>
            <person name="Ikeda S."/>
        </authorList>
    </citation>
    <scope>NUCLEOTIDE SEQUENCE [LARGE SCALE GENOMIC DNA]</scope>
    <source>
        <strain evidence="2 3">S58</strain>
    </source>
</reference>
<dbReference type="Proteomes" id="UP000067448">
    <property type="component" value="Unassembled WGS sequence"/>
</dbReference>
<evidence type="ECO:0000313" key="2">
    <source>
        <dbReference type="EMBL" id="GAQ67472.1"/>
    </source>
</evidence>
<dbReference type="EMBL" id="BCMM01000058">
    <property type="protein sequence ID" value="GAQ67472.1"/>
    <property type="molecule type" value="Genomic_DNA"/>
</dbReference>
<dbReference type="InterPro" id="IPR024983">
    <property type="entry name" value="CHAT_dom"/>
</dbReference>
<dbReference type="Pfam" id="PF12770">
    <property type="entry name" value="CHAT"/>
    <property type="match status" value="1"/>
</dbReference>
<protein>
    <submittedName>
        <fullName evidence="2">CHAT domain protein</fullName>
    </submittedName>
</protein>
<dbReference type="InterPro" id="IPR011990">
    <property type="entry name" value="TPR-like_helical_dom_sf"/>
</dbReference>
<evidence type="ECO:0000313" key="3">
    <source>
        <dbReference type="Proteomes" id="UP000067448"/>
    </source>
</evidence>
<feature type="domain" description="CHAT" evidence="1">
    <location>
        <begin position="903"/>
        <end position="1211"/>
    </location>
</feature>
<reference evidence="3" key="3">
    <citation type="submission" date="2016-02" db="EMBL/GenBank/DDBJ databases">
        <title>Draft genome of pathogenic Streptomyces sp. in Japan.</title>
        <authorList>
            <person name="Tomihama T."/>
            <person name="Ikenaga M."/>
            <person name="Sakai M."/>
            <person name="Okubo T."/>
            <person name="Ikeda S."/>
        </authorList>
    </citation>
    <scope>NUCLEOTIDE SEQUENCE [LARGE SCALE GENOMIC DNA]</scope>
    <source>
        <strain evidence="3">S58</strain>
    </source>
</reference>
<accession>A0A100JXG9</accession>
<name>A0A100JXG9_STRSC</name>
<evidence type="ECO:0000259" key="1">
    <source>
        <dbReference type="Pfam" id="PF12770"/>
    </source>
</evidence>
<reference evidence="3" key="1">
    <citation type="submission" date="2015-11" db="EMBL/GenBank/DDBJ databases">
        <authorList>
            <consortium name="Cross-ministerial Strategic Innovation Promotion Program (SIP) consortium"/>
            <person name="Tomihama T."/>
            <person name="Ikenaga M."/>
            <person name="Sakai M."/>
            <person name="Okubo T."/>
            <person name="Ikeda S."/>
        </authorList>
    </citation>
    <scope>NUCLEOTIDE SEQUENCE [LARGE SCALE GENOMIC DNA]</scope>
    <source>
        <strain evidence="3">S58</strain>
    </source>
</reference>
<organism evidence="2 3">
    <name type="scientific">Streptomyces scabiei</name>
    <dbReference type="NCBI Taxonomy" id="1930"/>
    <lineage>
        <taxon>Bacteria</taxon>
        <taxon>Bacillati</taxon>
        <taxon>Actinomycetota</taxon>
        <taxon>Actinomycetes</taxon>
        <taxon>Kitasatosporales</taxon>
        <taxon>Streptomycetaceae</taxon>
        <taxon>Streptomyces</taxon>
    </lineage>
</organism>
<dbReference type="Gene3D" id="1.25.40.10">
    <property type="entry name" value="Tetratricopeptide repeat domain"/>
    <property type="match status" value="3"/>
</dbReference>
<dbReference type="OrthoDB" id="3206999at2"/>
<proteinExistence type="predicted"/>
<sequence>MNEEDAVAGQRLLVAVRQRIARFGETRDPGLLTCPEADAERAALAAATDLEADLESRSALGVLHWLRYLVLNRDPDELAQAVALLAPLCESTPDLVPEPLRRHPVLSRSPVPESAFDLLDAYRADGDPARLHEAVRLLRQSLAKTSAEAKTEAAINAGAGERASALANLGAALLMLADHTGEGAILDEALACCRKAVKLTPRSGPARVGRLANLAQALAASGAHRPGRRLLDGALAVMRRAVSETPDDAPELPGRLSFLADVPHVCYTRNGDVGLLHEALVMTRASVAPGPAGPQSDPRIWTNHAAALSALHTRTRDADVLREAVAACRMALGLFGPRDPGRCHPAGNLAMCLLARYEALGDTEALAEAETLLRDACAARGTAPPVRFALLSGLGLVLRSRAEVTGDPDLLAEAVAVGRVSLTGPLHPAHRVAALANLSLSLHMSYQATGDTALLEQAVAQGADALASTPDAHPDRAGRLANLGIVLRGAAERTGDLAQVERGIAVCREAAARLPDTDPDRPAVLSTLGLLLRLRGAAGDDDSLREAVRVMTEVADATEEGDPDLPGRLSNLMIVLRAQYDASGAVTALHDAVTAGRRALAALPPGHGNRPSVLANLGLALSTLASRTGDDGTLAEAAEVYAEASRSPGAPVVLRIWALREEARIVAQRGDPGAALPVLETAVSLLPRLAGRALDRPDRDHALGRVGGLAAQVVSTAVAVGRVAYGVGLLERARGVLLTESILERSADLEALTAVAPELAAEFTRLRQEYAADAGPGVDLYTPDGSRAAAAATRRARLDEQWNALLARIREQDGMQDFLDPGPPAEPHRMSADGPLVYVYAAEEAGGAVILPAGSGAPRHVPCDGATAAAAAHQAEAFDTAVRAASTAAGYGERLRAHREMSRVLEWLWDTVAEPVLTALADTDGAGGGVGVPDGRDQDSTLADRLWWCPVGVFTMLPLHAAGYHRQRSGRTVMDRTISSYTPTLRALDYARRGAASDAGTGPDTEAGPASAVGALLLVSVAEPPDAPPLPGAERETEALRALLPDCTVLSAADAGHDEVLTALEAHRTVHFACHAVADPRVPSQSRLLLCDHRERPLTVREIADVSNPAGALCYLSACVTTKAAPRLADEFVHITSAFQLAGFSHVIGTLWPVSDVHAATVATRCYEALRGPGGTLQTWRAAAAVSAAARSVRDIMPGSPLHWAGHVHWGA</sequence>
<dbReference type="SUPFAM" id="SSF48452">
    <property type="entry name" value="TPR-like"/>
    <property type="match status" value="1"/>
</dbReference>